<dbReference type="RefSeq" id="WP_199789489.1">
    <property type="nucleotide sequence ID" value="NZ_CP012673.1"/>
</dbReference>
<proteinExistence type="predicted"/>
<sequence length="86" mass="9847">MRWPYTGEDGKRAWQREAIELKIWRDGEKDPLRKALTQLDTYLDGLSLDTGVAVIFDRRPAADPESSTRFEEALTPSGRRVTVLRA</sequence>
<reference evidence="1 2" key="1">
    <citation type="submission" date="2015-09" db="EMBL/GenBank/DDBJ databases">
        <title>Sorangium comparison.</title>
        <authorList>
            <person name="Zaburannyi N."/>
            <person name="Bunk B."/>
            <person name="Overmann J."/>
            <person name="Mueller R."/>
        </authorList>
    </citation>
    <scope>NUCLEOTIDE SEQUENCE [LARGE SCALE GENOMIC DNA]</scope>
    <source>
        <strain evidence="1 2">So ce26</strain>
    </source>
</reference>
<accession>A0A2L0F8B5</accession>
<protein>
    <submittedName>
        <fullName evidence="1">Uncharacterized protein</fullName>
    </submittedName>
</protein>
<dbReference type="Proteomes" id="UP000238348">
    <property type="component" value="Chromosome"/>
</dbReference>
<dbReference type="AlphaFoldDB" id="A0A2L0F8B5"/>
<organism evidence="1 2">
    <name type="scientific">Sorangium cellulosum</name>
    <name type="common">Polyangium cellulosum</name>
    <dbReference type="NCBI Taxonomy" id="56"/>
    <lineage>
        <taxon>Bacteria</taxon>
        <taxon>Pseudomonadati</taxon>
        <taxon>Myxococcota</taxon>
        <taxon>Polyangia</taxon>
        <taxon>Polyangiales</taxon>
        <taxon>Polyangiaceae</taxon>
        <taxon>Sorangium</taxon>
    </lineage>
</organism>
<evidence type="ECO:0000313" key="1">
    <source>
        <dbReference type="EMBL" id="AUX47810.1"/>
    </source>
</evidence>
<name>A0A2L0F8B5_SORCE</name>
<evidence type="ECO:0000313" key="2">
    <source>
        <dbReference type="Proteomes" id="UP000238348"/>
    </source>
</evidence>
<dbReference type="EMBL" id="CP012673">
    <property type="protein sequence ID" value="AUX47810.1"/>
    <property type="molecule type" value="Genomic_DNA"/>
</dbReference>
<gene>
    <name evidence="1" type="ORF">SOCE26_093340</name>
</gene>